<evidence type="ECO:0000256" key="5">
    <source>
        <dbReference type="SAM" id="SignalP"/>
    </source>
</evidence>
<keyword evidence="4" id="KW-0812">Transmembrane</keyword>
<keyword evidence="8" id="KW-1185">Reference proteome</keyword>
<dbReference type="PROSITE" id="PS51720">
    <property type="entry name" value="G_AIG1"/>
    <property type="match status" value="1"/>
</dbReference>
<sequence length="331" mass="36741">SQLWWLNIIAVVPELRLVALCRPTEGKRSAACTILHLQDREQGTGTTVLHRGEAAGRQIAVVQSEAWFSADCSSDQRRKHISSFITLSSPGPHAFLLCVPVNQPVDGEDKALDVLTQLFGPAAVSHNTIVLFTHTEELEEDEQLGEYLLTWRKDLLELVERCGGRYHTLESSGGEEEEERRAVEELLKKVDEMVGQSGTQHVGCALYQEAGEGVRERQDQLVREGRETVTEEEMEAVRAEAERSVDHLDVDVDHIFSGTSVSPPPPPPPFLWGLWEKVRDWFKWLPQMVRREALFGALVGLFVGGPVGGVVGATVGSVATEMSRRKTQKTT</sequence>
<dbReference type="InterPro" id="IPR045058">
    <property type="entry name" value="GIMA/IAN/Toc"/>
</dbReference>
<feature type="chain" id="PRO_5018304712" evidence="5">
    <location>
        <begin position="22"/>
        <end position="331"/>
    </location>
</feature>
<evidence type="ECO:0000256" key="3">
    <source>
        <dbReference type="ARBA" id="ARBA00023134"/>
    </source>
</evidence>
<feature type="domain" description="AIG1-type G" evidence="6">
    <location>
        <begin position="12"/>
        <end position="211"/>
    </location>
</feature>
<evidence type="ECO:0000256" key="4">
    <source>
        <dbReference type="SAM" id="Phobius"/>
    </source>
</evidence>
<accession>A0A3P8WE37</accession>
<dbReference type="Gene3D" id="3.40.50.300">
    <property type="entry name" value="P-loop containing nucleotide triphosphate hydrolases"/>
    <property type="match status" value="1"/>
</dbReference>
<feature type="transmembrane region" description="Helical" evidence="4">
    <location>
        <begin position="293"/>
        <end position="319"/>
    </location>
</feature>
<dbReference type="InParanoid" id="A0A3P8WE37"/>
<name>A0A3P8WE37_CYNSE</name>
<evidence type="ECO:0000256" key="1">
    <source>
        <dbReference type="ARBA" id="ARBA00008535"/>
    </source>
</evidence>
<evidence type="ECO:0000256" key="2">
    <source>
        <dbReference type="ARBA" id="ARBA00022741"/>
    </source>
</evidence>
<reference evidence="7" key="2">
    <citation type="submission" date="2025-08" db="UniProtKB">
        <authorList>
            <consortium name="Ensembl"/>
        </authorList>
    </citation>
    <scope>IDENTIFICATION</scope>
</reference>
<dbReference type="PANTHER" id="PTHR10903:SF167">
    <property type="entry name" value="GTPASE IMAP FAMILY MEMBER 6-RELATED"/>
    <property type="match status" value="1"/>
</dbReference>
<organism evidence="7 8">
    <name type="scientific">Cynoglossus semilaevis</name>
    <name type="common">Tongue sole</name>
    <dbReference type="NCBI Taxonomy" id="244447"/>
    <lineage>
        <taxon>Eukaryota</taxon>
        <taxon>Metazoa</taxon>
        <taxon>Chordata</taxon>
        <taxon>Craniata</taxon>
        <taxon>Vertebrata</taxon>
        <taxon>Euteleostomi</taxon>
        <taxon>Actinopterygii</taxon>
        <taxon>Neopterygii</taxon>
        <taxon>Teleostei</taxon>
        <taxon>Neoteleostei</taxon>
        <taxon>Acanthomorphata</taxon>
        <taxon>Carangaria</taxon>
        <taxon>Pleuronectiformes</taxon>
        <taxon>Pleuronectoidei</taxon>
        <taxon>Cynoglossidae</taxon>
        <taxon>Cynoglossinae</taxon>
        <taxon>Cynoglossus</taxon>
    </lineage>
</organism>
<dbReference type="Proteomes" id="UP000265120">
    <property type="component" value="Chromosome 17"/>
</dbReference>
<comment type="similarity">
    <text evidence="1">Belongs to the TRAFAC class TrmE-Era-EngA-EngB-Septin-like GTPase superfamily. AIG1/Toc34/Toc159-like paraseptin GTPase family. IAN subfamily.</text>
</comment>
<dbReference type="GeneTree" id="ENSGT00940000165343"/>
<dbReference type="OMA" id="CSKHRGE"/>
<evidence type="ECO:0000259" key="6">
    <source>
        <dbReference type="PROSITE" id="PS51720"/>
    </source>
</evidence>
<proteinExistence type="inferred from homology"/>
<protein>
    <submittedName>
        <fullName evidence="7">Si:dkeyp-69e1.8</fullName>
    </submittedName>
</protein>
<keyword evidence="4" id="KW-0472">Membrane</keyword>
<keyword evidence="5" id="KW-0732">Signal</keyword>
<dbReference type="PANTHER" id="PTHR10903">
    <property type="entry name" value="GTPASE, IMAP FAMILY MEMBER-RELATED"/>
    <property type="match status" value="1"/>
</dbReference>
<keyword evidence="4" id="KW-1133">Transmembrane helix</keyword>
<reference evidence="7 8" key="1">
    <citation type="journal article" date="2014" name="Nat. Genet.">
        <title>Whole-genome sequence of a flatfish provides insights into ZW sex chromosome evolution and adaptation to a benthic lifestyle.</title>
        <authorList>
            <person name="Chen S."/>
            <person name="Zhang G."/>
            <person name="Shao C."/>
            <person name="Huang Q."/>
            <person name="Liu G."/>
            <person name="Zhang P."/>
            <person name="Song W."/>
            <person name="An N."/>
            <person name="Chalopin D."/>
            <person name="Volff J.N."/>
            <person name="Hong Y."/>
            <person name="Li Q."/>
            <person name="Sha Z."/>
            <person name="Zhou H."/>
            <person name="Xie M."/>
            <person name="Yu Q."/>
            <person name="Liu Y."/>
            <person name="Xiang H."/>
            <person name="Wang N."/>
            <person name="Wu K."/>
            <person name="Yang C."/>
            <person name="Zhou Q."/>
            <person name="Liao X."/>
            <person name="Yang L."/>
            <person name="Hu Q."/>
            <person name="Zhang J."/>
            <person name="Meng L."/>
            <person name="Jin L."/>
            <person name="Tian Y."/>
            <person name="Lian J."/>
            <person name="Yang J."/>
            <person name="Miao G."/>
            <person name="Liu S."/>
            <person name="Liang Z."/>
            <person name="Yan F."/>
            <person name="Li Y."/>
            <person name="Sun B."/>
            <person name="Zhang H."/>
            <person name="Zhang J."/>
            <person name="Zhu Y."/>
            <person name="Du M."/>
            <person name="Zhao Y."/>
            <person name="Schartl M."/>
            <person name="Tang Q."/>
            <person name="Wang J."/>
        </authorList>
    </citation>
    <scope>NUCLEOTIDE SEQUENCE</scope>
</reference>
<evidence type="ECO:0000313" key="7">
    <source>
        <dbReference type="Ensembl" id="ENSCSEP00000022875.1"/>
    </source>
</evidence>
<keyword evidence="3" id="KW-0342">GTP-binding</keyword>
<dbReference type="GO" id="GO:0005525">
    <property type="term" value="F:GTP binding"/>
    <property type="evidence" value="ECO:0007669"/>
    <property type="project" value="UniProtKB-KW"/>
</dbReference>
<dbReference type="AlphaFoldDB" id="A0A3P8WE37"/>
<dbReference type="Pfam" id="PF04548">
    <property type="entry name" value="AIG1"/>
    <property type="match status" value="1"/>
</dbReference>
<feature type="signal peptide" evidence="5">
    <location>
        <begin position="1"/>
        <end position="21"/>
    </location>
</feature>
<dbReference type="InterPro" id="IPR006703">
    <property type="entry name" value="G_AIG1"/>
</dbReference>
<evidence type="ECO:0000313" key="8">
    <source>
        <dbReference type="Proteomes" id="UP000265120"/>
    </source>
</evidence>
<dbReference type="Ensembl" id="ENSCSET00000023168.1">
    <property type="protein sequence ID" value="ENSCSEP00000022875.1"/>
    <property type="gene ID" value="ENSCSEG00000014574.1"/>
</dbReference>
<keyword evidence="2" id="KW-0547">Nucleotide-binding</keyword>
<reference evidence="7" key="3">
    <citation type="submission" date="2025-09" db="UniProtKB">
        <authorList>
            <consortium name="Ensembl"/>
        </authorList>
    </citation>
    <scope>IDENTIFICATION</scope>
</reference>
<dbReference type="InterPro" id="IPR027417">
    <property type="entry name" value="P-loop_NTPase"/>
</dbReference>